<reference evidence="1" key="1">
    <citation type="submission" date="2022-10" db="EMBL/GenBank/DDBJ databases">
        <title>Culturing micro-colonial fungi from biological soil crusts in the Mojave desert and describing Neophaeococcomyces mojavensis, and introducing the new genera and species Taxawa tesnikishii.</title>
        <authorList>
            <person name="Kurbessoian T."/>
            <person name="Stajich J.E."/>
        </authorList>
    </citation>
    <scope>NUCLEOTIDE SEQUENCE</scope>
    <source>
        <strain evidence="1">JES_115</strain>
    </source>
</reference>
<organism evidence="1 2">
    <name type="scientific">Coniosporium tulheliwenetii</name>
    <dbReference type="NCBI Taxonomy" id="3383036"/>
    <lineage>
        <taxon>Eukaryota</taxon>
        <taxon>Fungi</taxon>
        <taxon>Dikarya</taxon>
        <taxon>Ascomycota</taxon>
        <taxon>Pezizomycotina</taxon>
        <taxon>Dothideomycetes</taxon>
        <taxon>Dothideomycetes incertae sedis</taxon>
        <taxon>Coniosporium</taxon>
    </lineage>
</organism>
<dbReference type="Proteomes" id="UP001172680">
    <property type="component" value="Unassembled WGS sequence"/>
</dbReference>
<sequence>MKAAIVAFLAGSAAASLHDRHAGLHNRRMNYGQPKMPYGTDQPMPSAPLGTGAPYPTCGCTTYTTYFYGEPTLVPNPPPVKSTVHVSPSPMPSKSSCGDGPDCSYGMPSTSAVWSPSDKHPAPTPIVTVCPTPGTYTFPATTVTLTSSTTVCAPTTTVCAPGSCTYGGVTTVVTTSTTVTCPYATVETSDSTTTSVIKTTTYVCPSAGTYTVVDPTSTSVSETTTCIYPIPTSYPPGTYTAPETTVTMTATSEVYVCPYTSSGMPSSSASVPPPAATSPAGEYDSDAETSGDESGDESEEEDPTSSAPAAPYTPPVTNSAVHPTSTPEWSYVTPSAPSTYAPAPTSSEAPKPSGHIPTNGNQWAMTYTPYTSSGQCKSASEVMSDIASIAAKGFTTVRLYATDCSGLENIGAACAAHNLKMIIGVFIDGSGIPKAREQVNAIVAWKQWHLVSMVVVGNEAVFNGYCSAEQLAAFIGECRAAFTGSGCTAPITTTETLNILQANAGALCGVIDVVAANIQPFFNAGVTPESAGSFVKGQLDLVAKCCPGKDAYNLETGWPSQGGANGAAVPGHSEQKTAIESILNETGSRSVIFSFEDDAWKKPGAFGVEQYWGCSSLF</sequence>
<name>A0ACC2ZLP6_9PEZI</name>
<gene>
    <name evidence="1" type="ORF">H2199_001275</name>
</gene>
<protein>
    <submittedName>
        <fullName evidence="1">Uncharacterized protein</fullName>
    </submittedName>
</protein>
<evidence type="ECO:0000313" key="1">
    <source>
        <dbReference type="EMBL" id="KAJ9648420.1"/>
    </source>
</evidence>
<dbReference type="EMBL" id="JAPDRP010000003">
    <property type="protein sequence ID" value="KAJ9648420.1"/>
    <property type="molecule type" value="Genomic_DNA"/>
</dbReference>
<comment type="caution">
    <text evidence="1">The sequence shown here is derived from an EMBL/GenBank/DDBJ whole genome shotgun (WGS) entry which is preliminary data.</text>
</comment>
<evidence type="ECO:0000313" key="2">
    <source>
        <dbReference type="Proteomes" id="UP001172680"/>
    </source>
</evidence>
<accession>A0ACC2ZLP6</accession>
<keyword evidence="2" id="KW-1185">Reference proteome</keyword>
<proteinExistence type="predicted"/>